<dbReference type="SUPFAM" id="SSF52047">
    <property type="entry name" value="RNI-like"/>
    <property type="match status" value="1"/>
</dbReference>
<evidence type="ECO:0000313" key="1">
    <source>
        <dbReference type="EMBL" id="ODM92048.1"/>
    </source>
</evidence>
<evidence type="ECO:0000313" key="2">
    <source>
        <dbReference type="Proteomes" id="UP000094527"/>
    </source>
</evidence>
<dbReference type="InterPro" id="IPR032675">
    <property type="entry name" value="LRR_dom_sf"/>
</dbReference>
<proteinExistence type="predicted"/>
<organism evidence="1 2">
    <name type="scientific">Orchesella cincta</name>
    <name type="common">Springtail</name>
    <name type="synonym">Podura cincta</name>
    <dbReference type="NCBI Taxonomy" id="48709"/>
    <lineage>
        <taxon>Eukaryota</taxon>
        <taxon>Metazoa</taxon>
        <taxon>Ecdysozoa</taxon>
        <taxon>Arthropoda</taxon>
        <taxon>Hexapoda</taxon>
        <taxon>Collembola</taxon>
        <taxon>Entomobryomorpha</taxon>
        <taxon>Entomobryoidea</taxon>
        <taxon>Orchesellidae</taxon>
        <taxon>Orchesellinae</taxon>
        <taxon>Orchesella</taxon>
    </lineage>
</organism>
<evidence type="ECO:0008006" key="3">
    <source>
        <dbReference type="Google" id="ProtNLM"/>
    </source>
</evidence>
<name>A0A1D2MGC6_ORCCI</name>
<dbReference type="Gene3D" id="3.80.10.10">
    <property type="entry name" value="Ribonuclease Inhibitor"/>
    <property type="match status" value="1"/>
</dbReference>
<comment type="caution">
    <text evidence="1">The sequence shown here is derived from an EMBL/GenBank/DDBJ whole genome shotgun (WGS) entry which is preliminary data.</text>
</comment>
<keyword evidence="2" id="KW-1185">Reference proteome</keyword>
<protein>
    <recommendedName>
        <fullName evidence="3">F-box domain-containing protein</fullName>
    </recommendedName>
</protein>
<dbReference type="InterPro" id="IPR036047">
    <property type="entry name" value="F-box-like_dom_sf"/>
</dbReference>
<accession>A0A1D2MGC6</accession>
<dbReference type="SUPFAM" id="SSF81383">
    <property type="entry name" value="F-box domain"/>
    <property type="match status" value="1"/>
</dbReference>
<dbReference type="EMBL" id="LJIJ01001347">
    <property type="protein sequence ID" value="ODM92048.1"/>
    <property type="molecule type" value="Genomic_DNA"/>
</dbReference>
<dbReference type="AlphaFoldDB" id="A0A1D2MGC6"/>
<sequence length="397" mass="45211">MSTNPVPKPRRKYWLRSVMAKMKKLNTNSGDDDTDDIPIFPPEIQEMIIQRVNDEHTIWRCRLVNSHWKAVANSILENHRLSSWSTWSPLPRPVSLSPSLNTWKSGEEYHLSIPKLRLISASSPFPTNSLTIARAKLGEGLFSNGLTMSELIPPVGQFLSSFTLHKLKLTVHELESILLHLPNLKAITFSHIRSPSSATSIHLPKRHLVCPQLTHVQLMYCGEIPGSWLLHLCGHQLISLEIEANGAVGYCTVPPLSKARFKNLKYLKLYYTDKDGLELSKLEMGIRNAIPASLEKLSIYVMDLGLRGFEQVVDLECLMNFVNKFSKGLIHLYLDVRLKHVGNDCSEWLVDLLKCADVYSALKQLTIVGLRNWKEDKLKENLKKTFPVLESLRFRFP</sequence>
<dbReference type="Proteomes" id="UP000094527">
    <property type="component" value="Unassembled WGS sequence"/>
</dbReference>
<gene>
    <name evidence="1" type="ORF">Ocin01_14642</name>
</gene>
<reference evidence="1 2" key="1">
    <citation type="journal article" date="2016" name="Genome Biol. Evol.">
        <title>Gene Family Evolution Reflects Adaptation to Soil Environmental Stressors in the Genome of the Collembolan Orchesella cincta.</title>
        <authorList>
            <person name="Faddeeva-Vakhrusheva A."/>
            <person name="Derks M.F."/>
            <person name="Anvar S.Y."/>
            <person name="Agamennone V."/>
            <person name="Suring W."/>
            <person name="Smit S."/>
            <person name="van Straalen N.M."/>
            <person name="Roelofs D."/>
        </authorList>
    </citation>
    <scope>NUCLEOTIDE SEQUENCE [LARGE SCALE GENOMIC DNA]</scope>
    <source>
        <tissue evidence="1">Mixed pool</tissue>
    </source>
</reference>